<keyword evidence="2" id="KW-0479">Metal-binding</keyword>
<protein>
    <submittedName>
        <fullName evidence="6">NUDIX hydrolase</fullName>
    </submittedName>
</protein>
<organism evidence="6">
    <name type="scientific">Prosthecochloris aestuarii</name>
    <dbReference type="NCBI Taxonomy" id="1102"/>
    <lineage>
        <taxon>Bacteria</taxon>
        <taxon>Pseudomonadati</taxon>
        <taxon>Chlorobiota</taxon>
        <taxon>Chlorobiia</taxon>
        <taxon>Chlorobiales</taxon>
        <taxon>Chlorobiaceae</taxon>
        <taxon>Prosthecochloris</taxon>
    </lineage>
</organism>
<reference evidence="6" key="1">
    <citation type="journal article" date="2020" name="mSystems">
        <title>Genome- and Community-Level Interaction Insights into Carbon Utilization and Element Cycling Functions of Hydrothermarchaeota in Hydrothermal Sediment.</title>
        <authorList>
            <person name="Zhou Z."/>
            <person name="Liu Y."/>
            <person name="Xu W."/>
            <person name="Pan J."/>
            <person name="Luo Z.H."/>
            <person name="Li M."/>
        </authorList>
    </citation>
    <scope>NUCLEOTIDE SEQUENCE [LARGE SCALE GENOMIC DNA]</scope>
    <source>
        <strain evidence="6">SpSt-1181</strain>
    </source>
</reference>
<evidence type="ECO:0000256" key="1">
    <source>
        <dbReference type="ARBA" id="ARBA00001946"/>
    </source>
</evidence>
<dbReference type="PANTHER" id="PTHR12629">
    <property type="entry name" value="DIPHOSPHOINOSITOL POLYPHOSPHATE PHOSPHOHYDROLASE"/>
    <property type="match status" value="1"/>
</dbReference>
<feature type="domain" description="Nudix hydrolase" evidence="5">
    <location>
        <begin position="7"/>
        <end position="130"/>
    </location>
</feature>
<dbReference type="PANTHER" id="PTHR12629:SF0">
    <property type="entry name" value="DIPHOSPHOINOSITOL-POLYPHOSPHATE DIPHOSPHATASE"/>
    <property type="match status" value="1"/>
</dbReference>
<proteinExistence type="predicted"/>
<keyword evidence="3 6" id="KW-0378">Hydrolase</keyword>
<dbReference type="GO" id="GO:0016462">
    <property type="term" value="F:pyrophosphatase activity"/>
    <property type="evidence" value="ECO:0007669"/>
    <property type="project" value="InterPro"/>
</dbReference>
<dbReference type="EMBL" id="DSBW01000010">
    <property type="protein sequence ID" value="HED30159.1"/>
    <property type="molecule type" value="Genomic_DNA"/>
</dbReference>
<evidence type="ECO:0000256" key="2">
    <source>
        <dbReference type="ARBA" id="ARBA00022723"/>
    </source>
</evidence>
<accession>A0A831WUB9</accession>
<dbReference type="Gene3D" id="3.90.79.10">
    <property type="entry name" value="Nucleoside Triphosphate Pyrophosphohydrolase"/>
    <property type="match status" value="1"/>
</dbReference>
<evidence type="ECO:0000259" key="5">
    <source>
        <dbReference type="PROSITE" id="PS51462"/>
    </source>
</evidence>
<dbReference type="PROSITE" id="PS51462">
    <property type="entry name" value="NUDIX"/>
    <property type="match status" value="1"/>
</dbReference>
<dbReference type="InterPro" id="IPR015797">
    <property type="entry name" value="NUDIX_hydrolase-like_dom_sf"/>
</dbReference>
<comment type="cofactor">
    <cofactor evidence="1">
        <name>Mg(2+)</name>
        <dbReference type="ChEBI" id="CHEBI:18420"/>
    </cofactor>
</comment>
<dbReference type="Proteomes" id="UP000886335">
    <property type="component" value="Unassembled WGS sequence"/>
</dbReference>
<comment type="caution">
    <text evidence="6">The sequence shown here is derived from an EMBL/GenBank/DDBJ whole genome shotgun (WGS) entry which is preliminary data.</text>
</comment>
<evidence type="ECO:0000313" key="6">
    <source>
        <dbReference type="EMBL" id="HED30159.1"/>
    </source>
</evidence>
<dbReference type="GO" id="GO:0005737">
    <property type="term" value="C:cytoplasm"/>
    <property type="evidence" value="ECO:0007669"/>
    <property type="project" value="TreeGrafter"/>
</dbReference>
<evidence type="ECO:0000256" key="3">
    <source>
        <dbReference type="ARBA" id="ARBA00022801"/>
    </source>
</evidence>
<dbReference type="AlphaFoldDB" id="A0A831WUB9"/>
<dbReference type="InterPro" id="IPR047198">
    <property type="entry name" value="DDP-like_NUDIX"/>
</dbReference>
<name>A0A831WUB9_PROAE</name>
<dbReference type="CDD" id="cd04666">
    <property type="entry name" value="NUDIX_DIPP2_like_Nudt4"/>
    <property type="match status" value="1"/>
</dbReference>
<keyword evidence="4" id="KW-0460">Magnesium</keyword>
<gene>
    <name evidence="6" type="ORF">ENN50_00375</name>
</gene>
<dbReference type="GO" id="GO:0046872">
    <property type="term" value="F:metal ion binding"/>
    <property type="evidence" value="ECO:0007669"/>
    <property type="project" value="UniProtKB-KW"/>
</dbReference>
<sequence length="135" mass="15716">MSSKPRWLFRQSGVLPVHEDSTVLITTRRSGRWIIPKGVVETYMSPEESAAKEAYEEAGLVGRVHDRCIGSFTYRKWGGVCMVDVYPLYVSQLLDEWDEMHVRERKVVSFIQAVEMVHHKELGRIIHSFFTHHRS</sequence>
<dbReference type="Pfam" id="PF00293">
    <property type="entry name" value="NUDIX"/>
    <property type="match status" value="1"/>
</dbReference>
<evidence type="ECO:0000256" key="4">
    <source>
        <dbReference type="ARBA" id="ARBA00022842"/>
    </source>
</evidence>
<dbReference type="SUPFAM" id="SSF55811">
    <property type="entry name" value="Nudix"/>
    <property type="match status" value="1"/>
</dbReference>
<dbReference type="InterPro" id="IPR000086">
    <property type="entry name" value="NUDIX_hydrolase_dom"/>
</dbReference>